<reference evidence="2" key="1">
    <citation type="journal article" date="2021" name="Open Biol.">
        <title>Shared evolutionary footprints suggest mitochondrial oxidative damage underlies multiple complex I losses in fungi.</title>
        <authorList>
            <person name="Schikora-Tamarit M.A."/>
            <person name="Marcet-Houben M."/>
            <person name="Nosek J."/>
            <person name="Gabaldon T."/>
        </authorList>
    </citation>
    <scope>NUCLEOTIDE SEQUENCE</scope>
    <source>
        <strain evidence="2">CBS2887</strain>
    </source>
</reference>
<evidence type="ECO:0000256" key="1">
    <source>
        <dbReference type="SAM" id="MobiDB-lite"/>
    </source>
</evidence>
<gene>
    <name evidence="2" type="ORF">WICPIJ_001704</name>
</gene>
<feature type="compositionally biased region" description="Basic and acidic residues" evidence="1">
    <location>
        <begin position="30"/>
        <end position="57"/>
    </location>
</feature>
<accession>A0A9P8TQW5</accession>
<dbReference type="EMBL" id="JAEUBG010000864">
    <property type="protein sequence ID" value="KAH3687321.1"/>
    <property type="molecule type" value="Genomic_DNA"/>
</dbReference>
<comment type="caution">
    <text evidence="2">The sequence shown here is derived from an EMBL/GenBank/DDBJ whole genome shotgun (WGS) entry which is preliminary data.</text>
</comment>
<sequence length="190" mass="21671">MDNKQNYISSIETEAEATLTKASSVITADNSRKRTHDEALGESNDKHINADESHSRSTNDASQSQSKLSIFQSTPLDDNVDYQALSSALSLLHSSLDRVKENIKDLKDVKTKIKEGKDLKEICSNIQSNQSFIKEISYKGVVVKCPSINWKRDYEISVDKLKDPEMLQRYEENHIKGEQYEIIRRESVFN</sequence>
<feature type="compositionally biased region" description="Polar residues" evidence="1">
    <location>
        <begin position="20"/>
        <end position="29"/>
    </location>
</feature>
<keyword evidence="3" id="KW-1185">Reference proteome</keyword>
<dbReference type="AlphaFoldDB" id="A0A9P8TQW5"/>
<dbReference type="Proteomes" id="UP000774326">
    <property type="component" value="Unassembled WGS sequence"/>
</dbReference>
<evidence type="ECO:0000313" key="3">
    <source>
        <dbReference type="Proteomes" id="UP000774326"/>
    </source>
</evidence>
<organism evidence="2 3">
    <name type="scientific">Wickerhamomyces pijperi</name>
    <name type="common">Yeast</name>
    <name type="synonym">Pichia pijperi</name>
    <dbReference type="NCBI Taxonomy" id="599730"/>
    <lineage>
        <taxon>Eukaryota</taxon>
        <taxon>Fungi</taxon>
        <taxon>Dikarya</taxon>
        <taxon>Ascomycota</taxon>
        <taxon>Saccharomycotina</taxon>
        <taxon>Saccharomycetes</taxon>
        <taxon>Phaffomycetales</taxon>
        <taxon>Wickerhamomycetaceae</taxon>
        <taxon>Wickerhamomyces</taxon>
    </lineage>
</organism>
<name>A0A9P8TQW5_WICPI</name>
<feature type="region of interest" description="Disordered" evidence="1">
    <location>
        <begin position="18"/>
        <end position="66"/>
    </location>
</feature>
<dbReference type="OrthoDB" id="3980803at2759"/>
<reference evidence="2" key="2">
    <citation type="submission" date="2021-01" db="EMBL/GenBank/DDBJ databases">
        <authorList>
            <person name="Schikora-Tamarit M.A."/>
        </authorList>
    </citation>
    <scope>NUCLEOTIDE SEQUENCE</scope>
    <source>
        <strain evidence="2">CBS2887</strain>
    </source>
</reference>
<protein>
    <submittedName>
        <fullName evidence="2">Uncharacterized protein</fullName>
    </submittedName>
</protein>
<evidence type="ECO:0000313" key="2">
    <source>
        <dbReference type="EMBL" id="KAH3687321.1"/>
    </source>
</evidence>
<proteinExistence type="predicted"/>